<gene>
    <name evidence="3" type="ORF">COEREDRAFT_86374</name>
</gene>
<evidence type="ECO:0000313" key="3">
    <source>
        <dbReference type="EMBL" id="PIA17388.1"/>
    </source>
</evidence>
<keyword evidence="4" id="KW-1185">Reference proteome</keyword>
<keyword evidence="2" id="KW-0812">Transmembrane</keyword>
<dbReference type="OrthoDB" id="5593774at2759"/>
<evidence type="ECO:0000256" key="2">
    <source>
        <dbReference type="SAM" id="Phobius"/>
    </source>
</evidence>
<dbReference type="EMBL" id="KZ303495">
    <property type="protein sequence ID" value="PIA17388.1"/>
    <property type="molecule type" value="Genomic_DNA"/>
</dbReference>
<feature type="region of interest" description="Disordered" evidence="1">
    <location>
        <begin position="427"/>
        <end position="451"/>
    </location>
</feature>
<name>A0A2G5BEE2_COERN</name>
<keyword evidence="2" id="KW-0472">Membrane</keyword>
<feature type="transmembrane region" description="Helical" evidence="2">
    <location>
        <begin position="152"/>
        <end position="179"/>
    </location>
</feature>
<dbReference type="Proteomes" id="UP000242474">
    <property type="component" value="Unassembled WGS sequence"/>
</dbReference>
<feature type="transmembrane region" description="Helical" evidence="2">
    <location>
        <begin position="78"/>
        <end position="100"/>
    </location>
</feature>
<reference evidence="3 4" key="1">
    <citation type="journal article" date="2015" name="Genome Biol. Evol.">
        <title>Phylogenomic analyses indicate that early fungi evolved digesting cell walls of algal ancestors of land plants.</title>
        <authorList>
            <person name="Chang Y."/>
            <person name="Wang S."/>
            <person name="Sekimoto S."/>
            <person name="Aerts A.L."/>
            <person name="Choi C."/>
            <person name="Clum A."/>
            <person name="LaButti K.M."/>
            <person name="Lindquist E.A."/>
            <person name="Yee Ngan C."/>
            <person name="Ohm R.A."/>
            <person name="Salamov A.A."/>
            <person name="Grigoriev I.V."/>
            <person name="Spatafora J.W."/>
            <person name="Berbee M.L."/>
        </authorList>
    </citation>
    <scope>NUCLEOTIDE SEQUENCE [LARGE SCALE GENOMIC DNA]</scope>
    <source>
        <strain evidence="3 4">NRRL 1564</strain>
    </source>
</reference>
<proteinExistence type="predicted"/>
<sequence length="451" mass="50235">MFSILYSAIVLELLTSIGVFGALVAQNMFTNSAAGWYVGLDWTAIYTYAISIFSIITCFILALAGLARRASGSCQCCFHLFNPFGIFVIALLHSILWIVIAGFSYRNPLPIKYPCNIFHHLQRNLQRLSFISGKTIIEEDGFLVGICQSSKAFLVLAGIGLGLWIVILISSCGAMVAGLGSTKKDTSSKSSQRSLHSALSQLKKIGKNTQPLTVPLSYPNGYHYDYPLHKSPSNLAEPINAAQTTHLGYQANRCLNKKSNNNMQNIRTPKETTIKKANVVYNTSSPTSSYQCPLHCVYNSGFNQQQQIQANRKEHIINSTSSISNLQNDNVNIKHDYPKHIKPNNAFETDGYSRDISPPPVLSNKVNQQCFYKPHVPYKTLMHLPINGTDVSNDITDVENEHSKQIDIHYKLDNCYEYASHNCHNRPQSALHNTVPTHKQHGKQSFSHGTN</sequence>
<dbReference type="AlphaFoldDB" id="A0A2G5BEE2"/>
<evidence type="ECO:0000313" key="4">
    <source>
        <dbReference type="Proteomes" id="UP000242474"/>
    </source>
</evidence>
<organism evidence="3 4">
    <name type="scientific">Coemansia reversa (strain ATCC 12441 / NRRL 1564)</name>
    <dbReference type="NCBI Taxonomy" id="763665"/>
    <lineage>
        <taxon>Eukaryota</taxon>
        <taxon>Fungi</taxon>
        <taxon>Fungi incertae sedis</taxon>
        <taxon>Zoopagomycota</taxon>
        <taxon>Kickxellomycotina</taxon>
        <taxon>Kickxellomycetes</taxon>
        <taxon>Kickxellales</taxon>
        <taxon>Kickxellaceae</taxon>
        <taxon>Coemansia</taxon>
    </lineage>
</organism>
<evidence type="ECO:0000256" key="1">
    <source>
        <dbReference type="SAM" id="MobiDB-lite"/>
    </source>
</evidence>
<keyword evidence="2" id="KW-1133">Transmembrane helix</keyword>
<protein>
    <submittedName>
        <fullName evidence="3">Uncharacterized protein</fullName>
    </submittedName>
</protein>
<feature type="transmembrane region" description="Helical" evidence="2">
    <location>
        <begin position="45"/>
        <end position="66"/>
    </location>
</feature>
<feature type="transmembrane region" description="Helical" evidence="2">
    <location>
        <begin position="5"/>
        <end position="25"/>
    </location>
</feature>
<accession>A0A2G5BEE2</accession>